<evidence type="ECO:0000313" key="2">
    <source>
        <dbReference type="EMBL" id="GFO27704.1"/>
    </source>
</evidence>
<keyword evidence="3" id="KW-1185">Reference proteome</keyword>
<dbReference type="EMBL" id="BLXT01005946">
    <property type="protein sequence ID" value="GFO27704.1"/>
    <property type="molecule type" value="Genomic_DNA"/>
</dbReference>
<name>A0AAV4CAH5_9GAST</name>
<evidence type="ECO:0000313" key="3">
    <source>
        <dbReference type="Proteomes" id="UP000735302"/>
    </source>
</evidence>
<organism evidence="2 3">
    <name type="scientific">Plakobranchus ocellatus</name>
    <dbReference type="NCBI Taxonomy" id="259542"/>
    <lineage>
        <taxon>Eukaryota</taxon>
        <taxon>Metazoa</taxon>
        <taxon>Spiralia</taxon>
        <taxon>Lophotrochozoa</taxon>
        <taxon>Mollusca</taxon>
        <taxon>Gastropoda</taxon>
        <taxon>Heterobranchia</taxon>
        <taxon>Euthyneura</taxon>
        <taxon>Panpulmonata</taxon>
        <taxon>Sacoglossa</taxon>
        <taxon>Placobranchoidea</taxon>
        <taxon>Plakobranchidae</taxon>
        <taxon>Plakobranchus</taxon>
    </lineage>
</organism>
<dbReference type="AlphaFoldDB" id="A0AAV4CAH5"/>
<accession>A0AAV4CAH5</accession>
<reference evidence="2 3" key="1">
    <citation type="journal article" date="2021" name="Elife">
        <title>Chloroplast acquisition without the gene transfer in kleptoplastic sea slugs, Plakobranchus ocellatus.</title>
        <authorList>
            <person name="Maeda T."/>
            <person name="Takahashi S."/>
            <person name="Yoshida T."/>
            <person name="Shimamura S."/>
            <person name="Takaki Y."/>
            <person name="Nagai Y."/>
            <person name="Toyoda A."/>
            <person name="Suzuki Y."/>
            <person name="Arimoto A."/>
            <person name="Ishii H."/>
            <person name="Satoh N."/>
            <person name="Nishiyama T."/>
            <person name="Hasebe M."/>
            <person name="Maruyama T."/>
            <person name="Minagawa J."/>
            <person name="Obokata J."/>
            <person name="Shigenobu S."/>
        </authorList>
    </citation>
    <scope>NUCLEOTIDE SEQUENCE [LARGE SCALE GENOMIC DNA]</scope>
</reference>
<evidence type="ECO:0000256" key="1">
    <source>
        <dbReference type="SAM" id="MobiDB-lite"/>
    </source>
</evidence>
<comment type="caution">
    <text evidence="2">The sequence shown here is derived from an EMBL/GenBank/DDBJ whole genome shotgun (WGS) entry which is preliminary data.</text>
</comment>
<protein>
    <submittedName>
        <fullName evidence="2">Uncharacterized protein</fullName>
    </submittedName>
</protein>
<proteinExistence type="predicted"/>
<feature type="region of interest" description="Disordered" evidence="1">
    <location>
        <begin position="1"/>
        <end position="48"/>
    </location>
</feature>
<dbReference type="Proteomes" id="UP000735302">
    <property type="component" value="Unassembled WGS sequence"/>
</dbReference>
<gene>
    <name evidence="2" type="ORF">PoB_005420900</name>
</gene>
<sequence>MRRFFKETALQQRHSNPRAADREREKPPLTQESSAVESRPSPGQGHKLSLINRSFREFNRRMGISGFHTPFL</sequence>